<protein>
    <recommendedName>
        <fullName evidence="5">Quinol:cytochrome C oxidoreductase</fullName>
    </recommendedName>
</protein>
<sequence length="406" mass="42652">MTAAAQQARDRHEAPGAAARPDRRGAAVALGGGAVLLGLCALGSLLDARGCLAAWLAAWWFWAGLALGAQATLWLHRLTGGAWIVPIADGLNAMRAAIPAVALLLLPVLVWQRLLYPWADPGWVDTAAGPGFRHLWFNPVGMALRVLAWALVWTLLARVDGAGRAASSRPGYAAAGLLAYAFTISLAAVDLLMSLTPEWYSTGFGFVVLTAQLKAAMAAAVAQGARRASPSQRGDLGNLLMMYVLTWAYLSFTQFQIIWAENLPAEISWYVPRLRTGWQSMAIVLVVIGFAIPLPLLLFRAFKRSAAALRGLSILLLLAAVCEAAWWVFPSLAAAVTQPPAAASAGPVGWHAAWMLPLALTGMGLVARAAALRFPTAWPGSARAAAAASAGAAPAAATKEKRNADA</sequence>
<feature type="transmembrane region" description="Helical" evidence="2">
    <location>
        <begin position="52"/>
        <end position="75"/>
    </location>
</feature>
<feature type="transmembrane region" description="Helical" evidence="2">
    <location>
        <begin position="311"/>
        <end position="329"/>
    </location>
</feature>
<feature type="compositionally biased region" description="Basic and acidic residues" evidence="1">
    <location>
        <begin position="8"/>
        <end position="20"/>
    </location>
</feature>
<dbReference type="RefSeq" id="WP_066670000.1">
    <property type="nucleotide sequence ID" value="NZ_CP016171.1"/>
</dbReference>
<dbReference type="STRING" id="463025.BAU08_14315"/>
<dbReference type="AlphaFoldDB" id="A0A193FX71"/>
<feature type="transmembrane region" description="Helical" evidence="2">
    <location>
        <begin position="26"/>
        <end position="46"/>
    </location>
</feature>
<reference evidence="3 4" key="1">
    <citation type="submission" date="2016-06" db="EMBL/GenBank/DDBJ databases">
        <title>Complete genome sequences of Bordetella bronchialis and Bordetella flabilis.</title>
        <authorList>
            <person name="LiPuma J.J."/>
            <person name="Spilker T."/>
        </authorList>
    </citation>
    <scope>NUCLEOTIDE SEQUENCE [LARGE SCALE GENOMIC DNA]</scope>
    <source>
        <strain evidence="3 4">AU17976</strain>
    </source>
</reference>
<evidence type="ECO:0008006" key="5">
    <source>
        <dbReference type="Google" id="ProtNLM"/>
    </source>
</evidence>
<name>A0A193FX71_9BORD</name>
<feature type="transmembrane region" description="Helical" evidence="2">
    <location>
        <begin position="278"/>
        <end position="299"/>
    </location>
</feature>
<feature type="transmembrane region" description="Helical" evidence="2">
    <location>
        <begin position="236"/>
        <end position="258"/>
    </location>
</feature>
<keyword evidence="2" id="KW-1133">Transmembrane helix</keyword>
<dbReference type="EMBL" id="CP016171">
    <property type="protein sequence ID" value="ANN72362.1"/>
    <property type="molecule type" value="Genomic_DNA"/>
</dbReference>
<feature type="transmembrane region" description="Helical" evidence="2">
    <location>
        <begin position="199"/>
        <end position="224"/>
    </location>
</feature>
<evidence type="ECO:0000256" key="2">
    <source>
        <dbReference type="SAM" id="Phobius"/>
    </source>
</evidence>
<feature type="transmembrane region" description="Helical" evidence="2">
    <location>
        <begin position="171"/>
        <end position="193"/>
    </location>
</feature>
<feature type="transmembrane region" description="Helical" evidence="2">
    <location>
        <begin position="349"/>
        <end position="371"/>
    </location>
</feature>
<proteinExistence type="predicted"/>
<evidence type="ECO:0000256" key="1">
    <source>
        <dbReference type="SAM" id="MobiDB-lite"/>
    </source>
</evidence>
<feature type="transmembrane region" description="Helical" evidence="2">
    <location>
        <begin position="96"/>
        <end position="116"/>
    </location>
</feature>
<gene>
    <name evidence="3" type="ORF">BAU08_14315</name>
</gene>
<keyword evidence="2" id="KW-0812">Transmembrane</keyword>
<evidence type="ECO:0000313" key="3">
    <source>
        <dbReference type="EMBL" id="ANN72362.1"/>
    </source>
</evidence>
<accession>A0A193FX71</accession>
<dbReference type="PANTHER" id="PTHR43044">
    <property type="match status" value="1"/>
</dbReference>
<dbReference type="Proteomes" id="UP000092213">
    <property type="component" value="Chromosome"/>
</dbReference>
<feature type="transmembrane region" description="Helical" evidence="2">
    <location>
        <begin position="136"/>
        <end position="159"/>
    </location>
</feature>
<feature type="region of interest" description="Disordered" evidence="1">
    <location>
        <begin position="1"/>
        <end position="20"/>
    </location>
</feature>
<dbReference type="PANTHER" id="PTHR43044:SF1">
    <property type="entry name" value="QUINOL:CYTOCHROME C OXIDOREDUCTASE QUINONE-BINDING SUBUNIT 2"/>
    <property type="match status" value="1"/>
</dbReference>
<organism evidence="3 4">
    <name type="scientific">Bordetella bronchialis</name>
    <dbReference type="NCBI Taxonomy" id="463025"/>
    <lineage>
        <taxon>Bacteria</taxon>
        <taxon>Pseudomonadati</taxon>
        <taxon>Pseudomonadota</taxon>
        <taxon>Betaproteobacteria</taxon>
        <taxon>Burkholderiales</taxon>
        <taxon>Alcaligenaceae</taxon>
        <taxon>Bordetella</taxon>
    </lineage>
</organism>
<evidence type="ECO:0000313" key="4">
    <source>
        <dbReference type="Proteomes" id="UP000092213"/>
    </source>
</evidence>
<keyword evidence="2" id="KW-0472">Membrane</keyword>